<feature type="non-terminal residue" evidence="1">
    <location>
        <position position="167"/>
    </location>
</feature>
<name>A0A1A8UFF1_NOTFU</name>
<dbReference type="Gene3D" id="2.40.70.10">
    <property type="entry name" value="Acid Proteases"/>
    <property type="match status" value="1"/>
</dbReference>
<dbReference type="AlphaFoldDB" id="A0A1A8UFF1"/>
<protein>
    <submittedName>
        <fullName evidence="1">Uncharacterized protein</fullName>
    </submittedName>
</protein>
<gene>
    <name evidence="1" type="primary">Nfu_g_1_025881</name>
</gene>
<evidence type="ECO:0000313" key="1">
    <source>
        <dbReference type="EMBL" id="SBS46830.1"/>
    </source>
</evidence>
<accession>A0A1A8UFF1</accession>
<sequence length="167" mass="18896">RVQPPSTNRLFLPGTCGLRVREERLGSSCSRTAQHPHYSSVYPIRASSLDGCSLTTITHRTVPINLQISGNHHETLSFYIFPSPQSPVVLGHEWLVLHNPQIKWKSGLVSVWSPHCLSHCLLSLRTVLWNHLISLEFLQNITACNRFSVRTEHPPYLLIARTTVESI</sequence>
<reference evidence="1" key="2">
    <citation type="submission" date="2016-06" db="EMBL/GenBank/DDBJ databases">
        <title>The genome of a short-lived fish provides insights into sex chromosome evolution and the genetic control of aging.</title>
        <authorList>
            <person name="Reichwald K."/>
            <person name="Felder M."/>
            <person name="Petzold A."/>
            <person name="Koch P."/>
            <person name="Groth M."/>
            <person name="Platzer M."/>
        </authorList>
    </citation>
    <scope>NUCLEOTIDE SEQUENCE</scope>
    <source>
        <tissue evidence="1">Brain</tissue>
    </source>
</reference>
<dbReference type="InterPro" id="IPR021109">
    <property type="entry name" value="Peptidase_aspartic_dom_sf"/>
</dbReference>
<proteinExistence type="predicted"/>
<dbReference type="EMBL" id="HAEJ01006373">
    <property type="protein sequence ID" value="SBS46830.1"/>
    <property type="molecule type" value="Transcribed_RNA"/>
</dbReference>
<reference evidence="1" key="1">
    <citation type="submission" date="2016-05" db="EMBL/GenBank/DDBJ databases">
        <authorList>
            <person name="Lavstsen T."/>
            <person name="Jespersen J.S."/>
        </authorList>
    </citation>
    <scope>NUCLEOTIDE SEQUENCE</scope>
    <source>
        <tissue evidence="1">Brain</tissue>
    </source>
</reference>
<organism evidence="1">
    <name type="scientific">Nothobranchius furzeri</name>
    <name type="common">Turquoise killifish</name>
    <dbReference type="NCBI Taxonomy" id="105023"/>
    <lineage>
        <taxon>Eukaryota</taxon>
        <taxon>Metazoa</taxon>
        <taxon>Chordata</taxon>
        <taxon>Craniata</taxon>
        <taxon>Vertebrata</taxon>
        <taxon>Euteleostomi</taxon>
        <taxon>Actinopterygii</taxon>
        <taxon>Neopterygii</taxon>
        <taxon>Teleostei</taxon>
        <taxon>Neoteleostei</taxon>
        <taxon>Acanthomorphata</taxon>
        <taxon>Ovalentaria</taxon>
        <taxon>Atherinomorphae</taxon>
        <taxon>Cyprinodontiformes</taxon>
        <taxon>Nothobranchiidae</taxon>
        <taxon>Nothobranchius</taxon>
    </lineage>
</organism>
<feature type="non-terminal residue" evidence="1">
    <location>
        <position position="1"/>
    </location>
</feature>